<dbReference type="PROSITE" id="PS50935">
    <property type="entry name" value="SSB"/>
    <property type="match status" value="1"/>
</dbReference>
<evidence type="ECO:0000256" key="1">
    <source>
        <dbReference type="ARBA" id="ARBA00023125"/>
    </source>
</evidence>
<keyword evidence="6" id="KW-1185">Reference proteome</keyword>
<proteinExistence type="predicted"/>
<dbReference type="InterPro" id="IPR012340">
    <property type="entry name" value="NA-bd_OB-fold"/>
</dbReference>
<dbReference type="PANTHER" id="PTHR10302">
    <property type="entry name" value="SINGLE-STRANDED DNA-BINDING PROTEIN"/>
    <property type="match status" value="1"/>
</dbReference>
<feature type="region of interest" description="Disordered" evidence="4">
    <location>
        <begin position="104"/>
        <end position="162"/>
    </location>
</feature>
<dbReference type="SUPFAM" id="SSF50249">
    <property type="entry name" value="Nucleic acid-binding proteins"/>
    <property type="match status" value="1"/>
</dbReference>
<organism evidence="5 6">
    <name type="scientific">Nesterenkonia lacusekhoensis</name>
    <dbReference type="NCBI Taxonomy" id="150832"/>
    <lineage>
        <taxon>Bacteria</taxon>
        <taxon>Bacillati</taxon>
        <taxon>Actinomycetota</taxon>
        <taxon>Actinomycetes</taxon>
        <taxon>Micrococcales</taxon>
        <taxon>Micrococcaceae</taxon>
        <taxon>Nesterenkonia</taxon>
    </lineage>
</organism>
<evidence type="ECO:0000256" key="4">
    <source>
        <dbReference type="SAM" id="MobiDB-lite"/>
    </source>
</evidence>
<evidence type="ECO:0000313" key="6">
    <source>
        <dbReference type="Proteomes" id="UP001519331"/>
    </source>
</evidence>
<dbReference type="InterPro" id="IPR011344">
    <property type="entry name" value="ssDNA-bd"/>
</dbReference>
<dbReference type="RefSeq" id="WP_210047545.1">
    <property type="nucleotide sequence ID" value="NZ_JAGINX010000001.1"/>
</dbReference>
<dbReference type="InterPro" id="IPR000424">
    <property type="entry name" value="Primosome_PriB/ssb"/>
</dbReference>
<accession>A0ABS4SZ06</accession>
<evidence type="ECO:0000256" key="2">
    <source>
        <dbReference type="PIRNR" id="PIRNR002070"/>
    </source>
</evidence>
<dbReference type="Proteomes" id="UP001519331">
    <property type="component" value="Unassembled WGS sequence"/>
</dbReference>
<gene>
    <name evidence="5" type="ORF">JOF45_000387</name>
</gene>
<dbReference type="EMBL" id="JAGINX010000001">
    <property type="protein sequence ID" value="MBP2317368.1"/>
    <property type="molecule type" value="Genomic_DNA"/>
</dbReference>
<dbReference type="Gene3D" id="2.40.50.140">
    <property type="entry name" value="Nucleic acid-binding proteins"/>
    <property type="match status" value="1"/>
</dbReference>
<dbReference type="NCBIfam" id="TIGR00621">
    <property type="entry name" value="ssb"/>
    <property type="match status" value="1"/>
</dbReference>
<dbReference type="Pfam" id="PF00436">
    <property type="entry name" value="SSB"/>
    <property type="match status" value="1"/>
</dbReference>
<feature type="compositionally biased region" description="Low complexity" evidence="4">
    <location>
        <begin position="124"/>
        <end position="135"/>
    </location>
</feature>
<dbReference type="PANTHER" id="PTHR10302:SF0">
    <property type="entry name" value="SINGLE-STRANDED DNA-BINDING PROTEIN, MITOCHONDRIAL"/>
    <property type="match status" value="1"/>
</dbReference>
<sequence length="162" mass="17375">MSSITVIGNIGSAELKFTQSGKAALNLSLAENHRRKNQQTDEWEDAGTSWYRATLWEEQAELAADQLQKGTRVIVTGTPVTRTYTTQQGEERESREILVNAIGPAIPKRKPQAQQGGGFGGGQAQQPAADPWGQQNNAADPWGGQPSTGGGWDTPNTGQPAF</sequence>
<evidence type="ECO:0000313" key="5">
    <source>
        <dbReference type="EMBL" id="MBP2317368.1"/>
    </source>
</evidence>
<comment type="caution">
    <text evidence="5">The sequence shown here is derived from an EMBL/GenBank/DDBJ whole genome shotgun (WGS) entry which is preliminary data.</text>
</comment>
<dbReference type="CDD" id="cd04496">
    <property type="entry name" value="SSB_OBF"/>
    <property type="match status" value="1"/>
</dbReference>
<reference evidence="5 6" key="1">
    <citation type="submission" date="2021-03" db="EMBL/GenBank/DDBJ databases">
        <title>Sequencing the genomes of 1000 actinobacteria strains.</title>
        <authorList>
            <person name="Klenk H.-P."/>
        </authorList>
    </citation>
    <scope>NUCLEOTIDE SEQUENCE [LARGE SCALE GENOMIC DNA]</scope>
    <source>
        <strain evidence="5 6">DSM 12544</strain>
    </source>
</reference>
<protein>
    <recommendedName>
        <fullName evidence="2 3">Single-stranded DNA-binding protein</fullName>
    </recommendedName>
</protein>
<name>A0ABS4SZ06_9MICC</name>
<evidence type="ECO:0000256" key="3">
    <source>
        <dbReference type="RuleBase" id="RU000524"/>
    </source>
</evidence>
<keyword evidence="1 2" id="KW-0238">DNA-binding</keyword>
<dbReference type="PIRSF" id="PIRSF002070">
    <property type="entry name" value="SSB"/>
    <property type="match status" value="1"/>
</dbReference>
<dbReference type="GO" id="GO:0003677">
    <property type="term" value="F:DNA binding"/>
    <property type="evidence" value="ECO:0007669"/>
    <property type="project" value="UniProtKB-KW"/>
</dbReference>